<accession>A0A0F9U588</accession>
<comment type="caution">
    <text evidence="1">The sequence shown here is derived from an EMBL/GenBank/DDBJ whole genome shotgun (WGS) entry which is preliminary data.</text>
</comment>
<organism evidence="1">
    <name type="scientific">marine sediment metagenome</name>
    <dbReference type="NCBI Taxonomy" id="412755"/>
    <lineage>
        <taxon>unclassified sequences</taxon>
        <taxon>metagenomes</taxon>
        <taxon>ecological metagenomes</taxon>
    </lineage>
</organism>
<dbReference type="AlphaFoldDB" id="A0A0F9U588"/>
<gene>
    <name evidence="1" type="ORF">LCGC14_0308840</name>
</gene>
<dbReference type="EMBL" id="LAZR01000200">
    <property type="protein sequence ID" value="KKN82462.1"/>
    <property type="molecule type" value="Genomic_DNA"/>
</dbReference>
<protein>
    <submittedName>
        <fullName evidence="1">Uncharacterized protein</fullName>
    </submittedName>
</protein>
<proteinExistence type="predicted"/>
<evidence type="ECO:0000313" key="1">
    <source>
        <dbReference type="EMBL" id="KKN82462.1"/>
    </source>
</evidence>
<name>A0A0F9U588_9ZZZZ</name>
<reference evidence="1" key="1">
    <citation type="journal article" date="2015" name="Nature">
        <title>Complex archaea that bridge the gap between prokaryotes and eukaryotes.</title>
        <authorList>
            <person name="Spang A."/>
            <person name="Saw J.H."/>
            <person name="Jorgensen S.L."/>
            <person name="Zaremba-Niedzwiedzka K."/>
            <person name="Martijn J."/>
            <person name="Lind A.E."/>
            <person name="van Eijk R."/>
            <person name="Schleper C."/>
            <person name="Guy L."/>
            <person name="Ettema T.J."/>
        </authorList>
    </citation>
    <scope>NUCLEOTIDE SEQUENCE</scope>
</reference>
<sequence length="62" mass="6660">MKIVDEVVDGRVLEQIQLELDVAVMGQVDRGRAMIATWGEAVGRVGAAAKMTTGIKSDWAES</sequence>